<evidence type="ECO:0000256" key="9">
    <source>
        <dbReference type="SAM" id="MobiDB-lite"/>
    </source>
</evidence>
<sequence>MTGHLKLSQIDEAEKFRICFRNQKDNLKQVEAQEEQRLIRDQKDYLELEIRKFRRKKLLVFHNLEQELLRELLVERHLDHEKAVVISTCLEASEKDAASLAFGHNTVKQLIVNPKFFKCRKKNKERVVLRDLSLSSPHTPSAPLIPQSSEKVAAHPPDKEGDRENKERIYKGQQLEHAGPTARL</sequence>
<name>A0A7R9CLH5_TIMPO</name>
<dbReference type="AlphaFoldDB" id="A0A7R9CLH5"/>
<evidence type="ECO:0000256" key="4">
    <source>
        <dbReference type="ARBA" id="ARBA00022741"/>
    </source>
</evidence>
<feature type="compositionally biased region" description="Basic and acidic residues" evidence="9">
    <location>
        <begin position="152"/>
        <end position="170"/>
    </location>
</feature>
<evidence type="ECO:0000313" key="10">
    <source>
        <dbReference type="EMBL" id="CAD7397858.1"/>
    </source>
</evidence>
<evidence type="ECO:0000256" key="6">
    <source>
        <dbReference type="ARBA" id="ARBA00022840"/>
    </source>
</evidence>
<comment type="catalytic activity">
    <reaction evidence="8">
        <text>L-seryl-[protein] + ATP = O-phospho-L-seryl-[protein] + ADP + H(+)</text>
        <dbReference type="Rhea" id="RHEA:17989"/>
        <dbReference type="Rhea" id="RHEA-COMP:9863"/>
        <dbReference type="Rhea" id="RHEA-COMP:11604"/>
        <dbReference type="ChEBI" id="CHEBI:15378"/>
        <dbReference type="ChEBI" id="CHEBI:29999"/>
        <dbReference type="ChEBI" id="CHEBI:30616"/>
        <dbReference type="ChEBI" id="CHEBI:83421"/>
        <dbReference type="ChEBI" id="CHEBI:456216"/>
        <dbReference type="EC" id="2.7.11.1"/>
    </reaction>
</comment>
<keyword evidence="2" id="KW-0723">Serine/threonine-protein kinase</keyword>
<evidence type="ECO:0000256" key="2">
    <source>
        <dbReference type="ARBA" id="ARBA00022527"/>
    </source>
</evidence>
<keyword evidence="3" id="KW-0808">Transferase</keyword>
<organism evidence="10">
    <name type="scientific">Timema poppense</name>
    <name type="common">Walking stick</name>
    <dbReference type="NCBI Taxonomy" id="170557"/>
    <lineage>
        <taxon>Eukaryota</taxon>
        <taxon>Metazoa</taxon>
        <taxon>Ecdysozoa</taxon>
        <taxon>Arthropoda</taxon>
        <taxon>Hexapoda</taxon>
        <taxon>Insecta</taxon>
        <taxon>Pterygota</taxon>
        <taxon>Neoptera</taxon>
        <taxon>Polyneoptera</taxon>
        <taxon>Phasmatodea</taxon>
        <taxon>Timematodea</taxon>
        <taxon>Timematoidea</taxon>
        <taxon>Timematidae</taxon>
        <taxon>Timema</taxon>
    </lineage>
</organism>
<feature type="region of interest" description="Disordered" evidence="9">
    <location>
        <begin position="132"/>
        <end position="184"/>
    </location>
</feature>
<dbReference type="PANTHER" id="PTHR47167:SF4">
    <property type="entry name" value="SERINE_THREONINE-PROTEIN KINASE TAO"/>
    <property type="match status" value="1"/>
</dbReference>
<dbReference type="GO" id="GO:0004674">
    <property type="term" value="F:protein serine/threonine kinase activity"/>
    <property type="evidence" value="ECO:0007669"/>
    <property type="project" value="UniProtKB-KW"/>
</dbReference>
<keyword evidence="5" id="KW-0418">Kinase</keyword>
<dbReference type="PANTHER" id="PTHR47167">
    <property type="entry name" value="SERINE/THREONINE-PROTEIN KINASE TAO1-LIKE PROTEIN"/>
    <property type="match status" value="1"/>
</dbReference>
<dbReference type="GO" id="GO:0005524">
    <property type="term" value="F:ATP binding"/>
    <property type="evidence" value="ECO:0007669"/>
    <property type="project" value="UniProtKB-KW"/>
</dbReference>
<dbReference type="InterPro" id="IPR051234">
    <property type="entry name" value="TAO_STE20_kinase"/>
</dbReference>
<dbReference type="EC" id="2.7.11.1" evidence="1"/>
<keyword evidence="6" id="KW-0067">ATP-binding</keyword>
<accession>A0A7R9CLH5</accession>
<reference evidence="10" key="1">
    <citation type="submission" date="2020-11" db="EMBL/GenBank/DDBJ databases">
        <authorList>
            <person name="Tran Van P."/>
        </authorList>
    </citation>
    <scope>NUCLEOTIDE SEQUENCE</scope>
</reference>
<gene>
    <name evidence="10" type="ORF">TPSB3V08_LOCUS1401</name>
</gene>
<keyword evidence="4" id="KW-0547">Nucleotide-binding</keyword>
<protein>
    <recommendedName>
        <fullName evidence="1">non-specific serine/threonine protein kinase</fullName>
        <ecNumber evidence="1">2.7.11.1</ecNumber>
    </recommendedName>
</protein>
<comment type="catalytic activity">
    <reaction evidence="7">
        <text>L-threonyl-[protein] + ATP = O-phospho-L-threonyl-[protein] + ADP + H(+)</text>
        <dbReference type="Rhea" id="RHEA:46608"/>
        <dbReference type="Rhea" id="RHEA-COMP:11060"/>
        <dbReference type="Rhea" id="RHEA-COMP:11605"/>
        <dbReference type="ChEBI" id="CHEBI:15378"/>
        <dbReference type="ChEBI" id="CHEBI:30013"/>
        <dbReference type="ChEBI" id="CHEBI:30616"/>
        <dbReference type="ChEBI" id="CHEBI:61977"/>
        <dbReference type="ChEBI" id="CHEBI:456216"/>
        <dbReference type="EC" id="2.7.11.1"/>
    </reaction>
</comment>
<evidence type="ECO:0000256" key="5">
    <source>
        <dbReference type="ARBA" id="ARBA00022777"/>
    </source>
</evidence>
<evidence type="ECO:0000256" key="7">
    <source>
        <dbReference type="ARBA" id="ARBA00047899"/>
    </source>
</evidence>
<evidence type="ECO:0000256" key="3">
    <source>
        <dbReference type="ARBA" id="ARBA00022679"/>
    </source>
</evidence>
<evidence type="ECO:0000256" key="8">
    <source>
        <dbReference type="ARBA" id="ARBA00048679"/>
    </source>
</evidence>
<evidence type="ECO:0000256" key="1">
    <source>
        <dbReference type="ARBA" id="ARBA00012513"/>
    </source>
</evidence>
<dbReference type="GO" id="GO:0005737">
    <property type="term" value="C:cytoplasm"/>
    <property type="evidence" value="ECO:0007669"/>
    <property type="project" value="TreeGrafter"/>
</dbReference>
<dbReference type="EMBL" id="OD000490">
    <property type="protein sequence ID" value="CAD7397858.1"/>
    <property type="molecule type" value="Genomic_DNA"/>
</dbReference>
<proteinExistence type="predicted"/>